<dbReference type="RefSeq" id="WP_380705040.1">
    <property type="nucleotide sequence ID" value="NZ_JBHSAP010000015.1"/>
</dbReference>
<proteinExistence type="predicted"/>
<evidence type="ECO:0000313" key="2">
    <source>
        <dbReference type="Proteomes" id="UP001595843"/>
    </source>
</evidence>
<dbReference type="InterPro" id="IPR020017">
    <property type="entry name" value="XapX_domain"/>
</dbReference>
<sequence>MKIYLLSLLTGGMVGLFFALLRLPIPAPPALSGILGIFGIYLGYKVVEWAGGADKVFEWFTRLFS</sequence>
<comment type="caution">
    <text evidence="1">The sequence shown here is derived from an EMBL/GenBank/DDBJ whole genome shotgun (WGS) entry which is preliminary data.</text>
</comment>
<organism evidence="1 2">
    <name type="scientific">Salinithrix halophila</name>
    <dbReference type="NCBI Taxonomy" id="1485204"/>
    <lineage>
        <taxon>Bacteria</taxon>
        <taxon>Bacillati</taxon>
        <taxon>Bacillota</taxon>
        <taxon>Bacilli</taxon>
        <taxon>Bacillales</taxon>
        <taxon>Thermoactinomycetaceae</taxon>
        <taxon>Salinithrix</taxon>
    </lineage>
</organism>
<accession>A0ABV8JEA4</accession>
<dbReference type="InterPro" id="IPR009872">
    <property type="entry name" value="DUF1427"/>
</dbReference>
<evidence type="ECO:0000313" key="1">
    <source>
        <dbReference type="EMBL" id="MFC4077282.1"/>
    </source>
</evidence>
<keyword evidence="2" id="KW-1185">Reference proteome</keyword>
<dbReference type="Proteomes" id="UP001595843">
    <property type="component" value="Unassembled WGS sequence"/>
</dbReference>
<name>A0ABV8JEA4_9BACL</name>
<reference evidence="2" key="1">
    <citation type="journal article" date="2019" name="Int. J. Syst. Evol. Microbiol.">
        <title>The Global Catalogue of Microorganisms (GCM) 10K type strain sequencing project: providing services to taxonomists for standard genome sequencing and annotation.</title>
        <authorList>
            <consortium name="The Broad Institute Genomics Platform"/>
            <consortium name="The Broad Institute Genome Sequencing Center for Infectious Disease"/>
            <person name="Wu L."/>
            <person name="Ma J."/>
        </authorList>
    </citation>
    <scope>NUCLEOTIDE SEQUENCE [LARGE SCALE GENOMIC DNA]</scope>
    <source>
        <strain evidence="2">IBRC-M 10813</strain>
    </source>
</reference>
<gene>
    <name evidence="1" type="ORF">ACFOUO_10780</name>
</gene>
<protein>
    <submittedName>
        <fullName evidence="1">XapX domain-containing protein</fullName>
    </submittedName>
</protein>
<dbReference type="EMBL" id="JBHSAP010000015">
    <property type="protein sequence ID" value="MFC4077282.1"/>
    <property type="molecule type" value="Genomic_DNA"/>
</dbReference>
<dbReference type="Pfam" id="PF07235">
    <property type="entry name" value="DUF1427"/>
    <property type="match status" value="1"/>
</dbReference>
<dbReference type="NCBIfam" id="TIGR03510">
    <property type="entry name" value="XapX"/>
    <property type="match status" value="1"/>
</dbReference>